<keyword evidence="7" id="KW-0028">Amino-acid biosynthesis</keyword>
<dbReference type="Pfam" id="PF00291">
    <property type="entry name" value="PALP"/>
    <property type="match status" value="1"/>
</dbReference>
<comment type="function">
    <text evidence="2">Catalyzes the gamma-elimination of phosphate from L-phosphohomoserine and the beta-addition of water to produce L-threonine.</text>
</comment>
<evidence type="ECO:0000256" key="7">
    <source>
        <dbReference type="ARBA" id="ARBA00022605"/>
    </source>
</evidence>
<dbReference type="GO" id="GO:0004795">
    <property type="term" value="F:threonine synthase activity"/>
    <property type="evidence" value="ECO:0007669"/>
    <property type="project" value="UniProtKB-UniRule"/>
</dbReference>
<feature type="domain" description="Threonine synthase N-terminal" evidence="14">
    <location>
        <begin position="6"/>
        <end position="81"/>
    </location>
</feature>
<dbReference type="Pfam" id="PF14821">
    <property type="entry name" value="Thr_synth_N"/>
    <property type="match status" value="1"/>
</dbReference>
<gene>
    <name evidence="15" type="ORF">Z968_07420</name>
</gene>
<dbReference type="InterPro" id="IPR036052">
    <property type="entry name" value="TrpB-like_PALP_sf"/>
</dbReference>
<dbReference type="OrthoDB" id="9763107at2"/>
<accession>A0A0A0I5M6</accession>
<dbReference type="AlphaFoldDB" id="A0A0A0I5M6"/>
<dbReference type="InterPro" id="IPR037158">
    <property type="entry name" value="Thr_synth_N_sf"/>
</dbReference>
<proteinExistence type="inferred from homology"/>
<evidence type="ECO:0000256" key="9">
    <source>
        <dbReference type="ARBA" id="ARBA00022898"/>
    </source>
</evidence>
<dbReference type="Proteomes" id="UP000030012">
    <property type="component" value="Unassembled WGS sequence"/>
</dbReference>
<comment type="cofactor">
    <cofactor evidence="1 12">
        <name>pyridoxal 5'-phosphate</name>
        <dbReference type="ChEBI" id="CHEBI:597326"/>
    </cofactor>
</comment>
<evidence type="ECO:0000256" key="5">
    <source>
        <dbReference type="ARBA" id="ARBA00013028"/>
    </source>
</evidence>
<evidence type="ECO:0000313" key="16">
    <source>
        <dbReference type="Proteomes" id="UP000030012"/>
    </source>
</evidence>
<dbReference type="InterPro" id="IPR029144">
    <property type="entry name" value="Thr_synth_N"/>
</dbReference>
<evidence type="ECO:0000256" key="3">
    <source>
        <dbReference type="ARBA" id="ARBA00004979"/>
    </source>
</evidence>
<comment type="similarity">
    <text evidence="4">Belongs to the threonine synthase family.</text>
</comment>
<dbReference type="CDD" id="cd01560">
    <property type="entry name" value="Thr-synth_2"/>
    <property type="match status" value="1"/>
</dbReference>
<evidence type="ECO:0000259" key="14">
    <source>
        <dbReference type="Pfam" id="PF14821"/>
    </source>
</evidence>
<evidence type="ECO:0000259" key="13">
    <source>
        <dbReference type="Pfam" id="PF00291"/>
    </source>
</evidence>
<dbReference type="SUPFAM" id="SSF53686">
    <property type="entry name" value="Tryptophan synthase beta subunit-like PLP-dependent enzymes"/>
    <property type="match status" value="1"/>
</dbReference>
<dbReference type="EC" id="4.2.3.1" evidence="5 11"/>
<dbReference type="InterPro" id="IPR001926">
    <property type="entry name" value="TrpB-like_PALP"/>
</dbReference>
<dbReference type="InterPro" id="IPR000634">
    <property type="entry name" value="Ser/Thr_deHydtase_PyrdxlP-BS"/>
</dbReference>
<dbReference type="GO" id="GO:0005737">
    <property type="term" value="C:cytoplasm"/>
    <property type="evidence" value="ECO:0007669"/>
    <property type="project" value="TreeGrafter"/>
</dbReference>
<comment type="catalytic activity">
    <reaction evidence="10">
        <text>O-phospho-L-homoserine + H2O = L-threonine + phosphate</text>
        <dbReference type="Rhea" id="RHEA:10840"/>
        <dbReference type="ChEBI" id="CHEBI:15377"/>
        <dbReference type="ChEBI" id="CHEBI:43474"/>
        <dbReference type="ChEBI" id="CHEBI:57590"/>
        <dbReference type="ChEBI" id="CHEBI:57926"/>
        <dbReference type="EC" id="4.2.3.1"/>
    </reaction>
</comment>
<reference evidence="15 16" key="1">
    <citation type="submission" date="2014-01" db="EMBL/GenBank/DDBJ databases">
        <title>Plasmidome dynamics in the species complex Clostridium novyi sensu lato converts strains of independent lineages into distinctly different pathogens.</title>
        <authorList>
            <person name="Skarin H."/>
            <person name="Segerman B."/>
        </authorList>
    </citation>
    <scope>NUCLEOTIDE SEQUENCE [LARGE SCALE GENOMIC DNA]</scope>
    <source>
        <strain evidence="15 16">4552</strain>
    </source>
</reference>
<dbReference type="EMBL" id="JENJ01000027">
    <property type="protein sequence ID" value="KGM96132.1"/>
    <property type="molecule type" value="Genomic_DNA"/>
</dbReference>
<protein>
    <recommendedName>
        <fullName evidence="6 11">Threonine synthase</fullName>
        <ecNumber evidence="5 11">4.2.3.1</ecNumber>
    </recommendedName>
</protein>
<dbReference type="NCBIfam" id="TIGR00260">
    <property type="entry name" value="thrC"/>
    <property type="match status" value="1"/>
</dbReference>
<evidence type="ECO:0000256" key="11">
    <source>
        <dbReference type="NCBIfam" id="TIGR00260"/>
    </source>
</evidence>
<evidence type="ECO:0000313" key="15">
    <source>
        <dbReference type="EMBL" id="KGM96132.1"/>
    </source>
</evidence>
<dbReference type="UniPathway" id="UPA00050">
    <property type="reaction ID" value="UER00065"/>
</dbReference>
<dbReference type="Gene3D" id="3.40.50.1100">
    <property type="match status" value="2"/>
</dbReference>
<comment type="caution">
    <text evidence="15">The sequence shown here is derived from an EMBL/GenBank/DDBJ whole genome shotgun (WGS) entry which is preliminary data.</text>
</comment>
<comment type="pathway">
    <text evidence="3">Amino-acid biosynthesis; L-threonine biosynthesis; L-threonine from L-aspartate: step 5/5.</text>
</comment>
<evidence type="ECO:0000256" key="12">
    <source>
        <dbReference type="PIRSR" id="PIRSR604450-51"/>
    </source>
</evidence>
<evidence type="ECO:0000256" key="8">
    <source>
        <dbReference type="ARBA" id="ARBA00022697"/>
    </source>
</evidence>
<evidence type="ECO:0000256" key="1">
    <source>
        <dbReference type="ARBA" id="ARBA00001933"/>
    </source>
</evidence>
<dbReference type="GO" id="GO:0009088">
    <property type="term" value="P:threonine biosynthetic process"/>
    <property type="evidence" value="ECO:0007669"/>
    <property type="project" value="UniProtKB-UniRule"/>
</dbReference>
<dbReference type="Gene3D" id="3.90.1380.10">
    <property type="entry name" value="Threonine synthase, N-terminal domain"/>
    <property type="match status" value="1"/>
</dbReference>
<dbReference type="InterPro" id="IPR004450">
    <property type="entry name" value="Thr_synthase-like"/>
</dbReference>
<keyword evidence="9 12" id="KW-0663">Pyridoxal phosphate</keyword>
<dbReference type="GO" id="GO:0030170">
    <property type="term" value="F:pyridoxal phosphate binding"/>
    <property type="evidence" value="ECO:0007669"/>
    <property type="project" value="InterPro"/>
</dbReference>
<dbReference type="PANTHER" id="PTHR43515">
    <property type="entry name" value="THREONINE SYNTHASE-LIKE 1"/>
    <property type="match status" value="1"/>
</dbReference>
<dbReference type="RefSeq" id="WP_039255257.1">
    <property type="nucleotide sequence ID" value="NZ_JENJ01000027.1"/>
</dbReference>
<dbReference type="PANTHER" id="PTHR43515:SF1">
    <property type="entry name" value="THREONINE SYNTHASE-LIKE 1"/>
    <property type="match status" value="1"/>
</dbReference>
<evidence type="ECO:0000256" key="4">
    <source>
        <dbReference type="ARBA" id="ARBA00005517"/>
    </source>
</evidence>
<feature type="modified residue" description="N6-(pyridoxal phosphate)lysine" evidence="12">
    <location>
        <position position="113"/>
    </location>
</feature>
<evidence type="ECO:0000256" key="6">
    <source>
        <dbReference type="ARBA" id="ARBA00018679"/>
    </source>
</evidence>
<sequence length="496" mass="56333">MEKIFYRSTRGGEDKTLASQAILKGIADDGGLFVPNKIPKIDKSLEELSKMNYRELAYFVMSKFFTDFTEEELKTCIDRAYDSKFDTENIAEVKKVGNDFFLELYHGPTLAFKDMALSILPHLLTTSAKKQSLNKETVILTATSGDTGKAALEGFTNVDGIKIIVFFPEEGVSEIQKKQMVTHKGNNTYVVGIEGNFDDAQSGVKKIFRDESFINLLDKNNYVFSSANSINIGRLIPQVVYYFYGYLKMCNMKEVVLGEKINVTVPTGNFGNILAAYYAKNMGLPIDKLICASNDNKVLYEFLSTGKYDKLREFVTTISPSMDILISSNLERLLYSISGEETDVVKELMNSLDNNGHYEISDNMKEKLKDFYGNFASEDETRKGIKEVYSNSKYLIDTHTSVAYGVNKKYKEEFNDNTKSLIVSTASPYKFTYAVMNALDDKFKDYDDFKLIKEMNKFVGCEEPKAIKDIEAREVLHKTVCKKDNMKKEIKRILNI</sequence>
<evidence type="ECO:0000256" key="10">
    <source>
        <dbReference type="ARBA" id="ARBA00049144"/>
    </source>
</evidence>
<name>A0A0A0I5M6_CLONO</name>
<organism evidence="15 16">
    <name type="scientific">Clostridium novyi A str. 4552</name>
    <dbReference type="NCBI Taxonomy" id="1444289"/>
    <lineage>
        <taxon>Bacteria</taxon>
        <taxon>Bacillati</taxon>
        <taxon>Bacillota</taxon>
        <taxon>Clostridia</taxon>
        <taxon>Eubacteriales</taxon>
        <taxon>Clostridiaceae</taxon>
        <taxon>Clostridium</taxon>
    </lineage>
</organism>
<evidence type="ECO:0000256" key="2">
    <source>
        <dbReference type="ARBA" id="ARBA00003648"/>
    </source>
</evidence>
<dbReference type="PROSITE" id="PS00165">
    <property type="entry name" value="DEHYDRATASE_SER_THR"/>
    <property type="match status" value="1"/>
</dbReference>
<feature type="domain" description="Tryptophan synthase beta chain-like PALP" evidence="13">
    <location>
        <begin position="97"/>
        <end position="424"/>
    </location>
</feature>
<keyword evidence="8" id="KW-0791">Threonine biosynthesis</keyword>